<dbReference type="AlphaFoldDB" id="A0A2C5Y0G6"/>
<dbReference type="PANTHER" id="PTHR47938">
    <property type="entry name" value="RESPIRATORY COMPLEX I CHAPERONE (CIA84), PUTATIVE (AFU_ORTHOLOGUE AFUA_2G06020)-RELATED"/>
    <property type="match status" value="1"/>
</dbReference>
<protein>
    <recommendedName>
        <fullName evidence="5">Pentacotripeptide-repeat region of PRORP domain-containing protein</fullName>
    </recommendedName>
</protein>
<name>A0A2C5Y0G6_9HYPO</name>
<dbReference type="Gene3D" id="1.25.40.10">
    <property type="entry name" value="Tetratricopeptide repeat domain"/>
    <property type="match status" value="2"/>
</dbReference>
<evidence type="ECO:0008006" key="5">
    <source>
        <dbReference type="Google" id="ProtNLM"/>
    </source>
</evidence>
<dbReference type="GO" id="GO:0140053">
    <property type="term" value="P:mitochondrial gene expression"/>
    <property type="evidence" value="ECO:0007669"/>
    <property type="project" value="TreeGrafter"/>
</dbReference>
<dbReference type="EMBL" id="NJET01000059">
    <property type="protein sequence ID" value="PHH62985.1"/>
    <property type="molecule type" value="Genomic_DNA"/>
</dbReference>
<gene>
    <name evidence="3" type="ORF">CDD81_6410</name>
</gene>
<dbReference type="OrthoDB" id="185373at2759"/>
<proteinExistence type="predicted"/>
<evidence type="ECO:0000256" key="1">
    <source>
        <dbReference type="PROSITE-ProRule" id="PRU00708"/>
    </source>
</evidence>
<dbReference type="InterPro" id="IPR011990">
    <property type="entry name" value="TPR-like_helical_dom_sf"/>
</dbReference>
<dbReference type="GO" id="GO:0003729">
    <property type="term" value="F:mRNA binding"/>
    <property type="evidence" value="ECO:0007669"/>
    <property type="project" value="TreeGrafter"/>
</dbReference>
<dbReference type="Proteomes" id="UP000226192">
    <property type="component" value="Unassembled WGS sequence"/>
</dbReference>
<keyword evidence="4" id="KW-1185">Reference proteome</keyword>
<feature type="repeat" description="PPR" evidence="1">
    <location>
        <begin position="586"/>
        <end position="620"/>
    </location>
</feature>
<dbReference type="PROSITE" id="PS51375">
    <property type="entry name" value="PPR"/>
    <property type="match status" value="1"/>
</dbReference>
<sequence length="752" mass="85881">MHSDYGPDPPPPDYANNTKAQPPTKFLKRTLPRAPAGYDLRTPPRKELIEAWKKLMQSKLRRRLPLNSTQALHCVRLLEYLVTEPPAYEQQPVRILSSSDLALAREVLLDIIPVEKSRHHQNLAKALYTVSISGKFAGKARAPELHWAWLVKTLVRYGGSQEAMQIVLSKWHEPSYATYLSQGDRLVEEVARGLAHEGREQELIELINHADGNGVSYDAGLQEIVVEFFAQRDRVDEAQNWFNKPISMAPSKPGVYKALARMAKRTRCEKWIMPILLNLGQSQPRKKHWDAILQTIIYMGNTAEDVSSMMGHMVDKNGKLSADINTLNGLLGAAADLKDAALAKQVLKICALREVEPNGESYLQLLRLHLARFDLMQAKECLVEAKHFEPWQNDAKPEVFRLYEQLMSQLLLFLARQQEPLFPLIFALLELVEEDQVLLNAGTVGWLCLSFFLHDLPYDVADILSVHSFLYSEKQREFIQRALIIFCLDVNTSTSRAWTCYQILYQIFSDMKLKPREQLMKEFFRRKRPDMAAHVFGHMRQKSEASIRPNLDTYVSCFESFARFPDLDSVCMVHNMLKMDATLQPNTKLYTALILAYASCGKPFRAFDFWEEITKSPEGPSYASLEAIFWALEKWVPIGAKKAREIWAKMQQLDVVVPPAVYNAYIGAIAGSGHENEARQLIDDMESVTDSRPDVLTLAVAHNALPSQTLQEDFRKWAEERHGEAYAKLKKAGWRVNEMLLCQFELPRVLKA</sequence>
<dbReference type="GO" id="GO:0005739">
    <property type="term" value="C:mitochondrion"/>
    <property type="evidence" value="ECO:0007669"/>
    <property type="project" value="TreeGrafter"/>
</dbReference>
<evidence type="ECO:0000313" key="3">
    <source>
        <dbReference type="EMBL" id="PHH62985.1"/>
    </source>
</evidence>
<comment type="caution">
    <text evidence="3">The sequence shown here is derived from an EMBL/GenBank/DDBJ whole genome shotgun (WGS) entry which is preliminary data.</text>
</comment>
<reference evidence="3 4" key="1">
    <citation type="submission" date="2017-06" db="EMBL/GenBank/DDBJ databases">
        <title>Ant-infecting Ophiocordyceps genomes reveal a high diversity of potential behavioral manipulation genes and a possible major role for enterotoxins.</title>
        <authorList>
            <person name="De Bekker C."/>
            <person name="Evans H.C."/>
            <person name="Brachmann A."/>
            <person name="Hughes D.P."/>
        </authorList>
    </citation>
    <scope>NUCLEOTIDE SEQUENCE [LARGE SCALE GENOMIC DNA]</scope>
    <source>
        <strain evidence="3 4">Map64</strain>
    </source>
</reference>
<evidence type="ECO:0000256" key="2">
    <source>
        <dbReference type="SAM" id="MobiDB-lite"/>
    </source>
</evidence>
<feature type="region of interest" description="Disordered" evidence="2">
    <location>
        <begin position="1"/>
        <end position="40"/>
    </location>
</feature>
<organism evidence="3 4">
    <name type="scientific">Ophiocordyceps australis</name>
    <dbReference type="NCBI Taxonomy" id="1399860"/>
    <lineage>
        <taxon>Eukaryota</taxon>
        <taxon>Fungi</taxon>
        <taxon>Dikarya</taxon>
        <taxon>Ascomycota</taxon>
        <taxon>Pezizomycotina</taxon>
        <taxon>Sordariomycetes</taxon>
        <taxon>Hypocreomycetidae</taxon>
        <taxon>Hypocreales</taxon>
        <taxon>Ophiocordycipitaceae</taxon>
        <taxon>Ophiocordyceps</taxon>
    </lineage>
</organism>
<evidence type="ECO:0000313" key="4">
    <source>
        <dbReference type="Proteomes" id="UP000226192"/>
    </source>
</evidence>
<dbReference type="InterPro" id="IPR002885">
    <property type="entry name" value="PPR_rpt"/>
</dbReference>
<dbReference type="PANTHER" id="PTHR47938:SF35">
    <property type="entry name" value="PENTATRICOPEPTIDE REPEAT-CONTAINING PROTEIN 4, MITOCHONDRIAL-RELATED"/>
    <property type="match status" value="1"/>
</dbReference>
<accession>A0A2C5Y0G6</accession>
<dbReference type="STRING" id="1399860.A0A2C5Y0G6"/>
<dbReference type="Pfam" id="PF01535">
    <property type="entry name" value="PPR"/>
    <property type="match status" value="1"/>
</dbReference>